<sequence length="175" mass="20400">MNKAQIIDVIAKDNEYIKACKSIAKNNYLADDLYQELMIILLEYNEDKLILIWEQKRIKWFIISILLKMCHSNTSPFYAKIRKFGEKSDDSIDFDELEDEETKTTKEIPDIFEILELTDEQLLKTEDGYAKSLLKMSVELGSVQKVSNATGIPYLSVWLSINNYKKKIKIKYGKV</sequence>
<name>A0A6J5SZ92_9CAUD</name>
<reference evidence="1" key="1">
    <citation type="submission" date="2020-05" db="EMBL/GenBank/DDBJ databases">
        <authorList>
            <person name="Chiriac C."/>
            <person name="Salcher M."/>
            <person name="Ghai R."/>
            <person name="Kavagutti S V."/>
        </authorList>
    </citation>
    <scope>NUCLEOTIDE SEQUENCE</scope>
</reference>
<gene>
    <name evidence="1" type="ORF">UFOVP1624_37</name>
</gene>
<accession>A0A6J5SZ92</accession>
<dbReference type="EMBL" id="LR797499">
    <property type="protein sequence ID" value="CAB4219991.1"/>
    <property type="molecule type" value="Genomic_DNA"/>
</dbReference>
<protein>
    <submittedName>
        <fullName evidence="1">Uncharacterized protein</fullName>
    </submittedName>
</protein>
<proteinExistence type="predicted"/>
<evidence type="ECO:0000313" key="1">
    <source>
        <dbReference type="EMBL" id="CAB4219991.1"/>
    </source>
</evidence>
<organism evidence="1">
    <name type="scientific">uncultured Caudovirales phage</name>
    <dbReference type="NCBI Taxonomy" id="2100421"/>
    <lineage>
        <taxon>Viruses</taxon>
        <taxon>Duplodnaviria</taxon>
        <taxon>Heunggongvirae</taxon>
        <taxon>Uroviricota</taxon>
        <taxon>Caudoviricetes</taxon>
        <taxon>Peduoviridae</taxon>
        <taxon>Maltschvirus</taxon>
        <taxon>Maltschvirus maltsch</taxon>
    </lineage>
</organism>